<name>A0A9W9ZWW5_9CNID</name>
<comment type="caution">
    <text evidence="1">The sequence shown here is derived from an EMBL/GenBank/DDBJ whole genome shotgun (WGS) entry which is preliminary data.</text>
</comment>
<accession>A0A9W9ZWW5</accession>
<gene>
    <name evidence="1" type="ORF">OS493_037455</name>
</gene>
<protein>
    <submittedName>
        <fullName evidence="1">Uncharacterized protein</fullName>
    </submittedName>
</protein>
<dbReference type="AlphaFoldDB" id="A0A9W9ZWW5"/>
<dbReference type="Proteomes" id="UP001163046">
    <property type="component" value="Unassembled WGS sequence"/>
</dbReference>
<evidence type="ECO:0000313" key="1">
    <source>
        <dbReference type="EMBL" id="KAJ7388463.1"/>
    </source>
</evidence>
<sequence length="64" mass="7525">MRSRAQRDVEKLAEPQTRLHGKLRERRVEALDQLKNQSEDIKKIETEIFSSGQRLGAVLKENHR</sequence>
<dbReference type="OrthoDB" id="5978448at2759"/>
<keyword evidence="2" id="KW-1185">Reference proteome</keyword>
<reference evidence="1" key="1">
    <citation type="submission" date="2023-01" db="EMBL/GenBank/DDBJ databases">
        <title>Genome assembly of the deep-sea coral Lophelia pertusa.</title>
        <authorList>
            <person name="Herrera S."/>
            <person name="Cordes E."/>
        </authorList>
    </citation>
    <scope>NUCLEOTIDE SEQUENCE</scope>
    <source>
        <strain evidence="1">USNM1676648</strain>
        <tissue evidence="1">Polyp</tissue>
    </source>
</reference>
<organism evidence="1 2">
    <name type="scientific">Desmophyllum pertusum</name>
    <dbReference type="NCBI Taxonomy" id="174260"/>
    <lineage>
        <taxon>Eukaryota</taxon>
        <taxon>Metazoa</taxon>
        <taxon>Cnidaria</taxon>
        <taxon>Anthozoa</taxon>
        <taxon>Hexacorallia</taxon>
        <taxon>Scleractinia</taxon>
        <taxon>Caryophylliina</taxon>
        <taxon>Caryophylliidae</taxon>
        <taxon>Desmophyllum</taxon>
    </lineage>
</organism>
<evidence type="ECO:0000313" key="2">
    <source>
        <dbReference type="Proteomes" id="UP001163046"/>
    </source>
</evidence>
<proteinExistence type="predicted"/>
<dbReference type="EMBL" id="MU825467">
    <property type="protein sequence ID" value="KAJ7388463.1"/>
    <property type="molecule type" value="Genomic_DNA"/>
</dbReference>